<comment type="similarity">
    <text evidence="3">Belongs to the archaeal Rpo3/eukaryotic RPB3 RNA polymerase subunit family.</text>
</comment>
<dbReference type="EMBL" id="SBIQ01000379">
    <property type="protein sequence ID" value="KAF7678780.1"/>
    <property type="molecule type" value="Genomic_DNA"/>
</dbReference>
<dbReference type="InterPro" id="IPR022842">
    <property type="entry name" value="RNAP_Rpo3/Rpb3/RPAC1"/>
</dbReference>
<dbReference type="InterPro" id="IPR036603">
    <property type="entry name" value="RBP11-like"/>
</dbReference>
<dbReference type="InterPro" id="IPR011262">
    <property type="entry name" value="DNA-dir_RNA_pol_insert"/>
</dbReference>
<evidence type="ECO:0000313" key="6">
    <source>
        <dbReference type="Proteomes" id="UP001516464"/>
    </source>
</evidence>
<dbReference type="PANTHER" id="PTHR11800:SF2">
    <property type="entry name" value="DNA-DIRECTED RNA POLYMERASE II SUBUNIT RPB3"/>
    <property type="match status" value="1"/>
</dbReference>
<dbReference type="PANTHER" id="PTHR11800">
    <property type="entry name" value="DNA-DIRECTED RNA POLYMERASE"/>
    <property type="match status" value="1"/>
</dbReference>
<dbReference type="SUPFAM" id="SSF56553">
    <property type="entry name" value="Insert subdomain of RNA polymerase alpha subunit"/>
    <property type="match status" value="1"/>
</dbReference>
<dbReference type="InterPro" id="IPR050518">
    <property type="entry name" value="Rpo3/RPB3_RNA_Pol_subunit"/>
</dbReference>
<dbReference type="GO" id="GO:0000428">
    <property type="term" value="C:DNA-directed RNA polymerase complex"/>
    <property type="evidence" value="ECO:0007669"/>
    <property type="project" value="UniProtKB-KW"/>
</dbReference>
<gene>
    <name evidence="5" type="primary">POLR2C</name>
    <name evidence="5" type="ORF">TCON_2581</name>
</gene>
<dbReference type="Gene3D" id="2.170.120.12">
    <property type="entry name" value="DNA-directed RNA polymerase, insert domain"/>
    <property type="match status" value="1"/>
</dbReference>
<dbReference type="InterPro" id="IPR036643">
    <property type="entry name" value="RNApol_insert_sf"/>
</dbReference>
<dbReference type="SMART" id="SM00662">
    <property type="entry name" value="RPOLD"/>
    <property type="match status" value="1"/>
</dbReference>
<feature type="domain" description="DNA-directed RNA polymerase RpoA/D/Rpb3-type" evidence="4">
    <location>
        <begin position="20"/>
        <end position="220"/>
    </location>
</feature>
<keyword evidence="1 5" id="KW-0240">DNA-directed RNA polymerase</keyword>
<evidence type="ECO:0000256" key="3">
    <source>
        <dbReference type="ARBA" id="ARBA00025804"/>
    </source>
</evidence>
<keyword evidence="2" id="KW-0804">Transcription</keyword>
<reference evidence="5 6" key="1">
    <citation type="submission" date="2019-01" db="EMBL/GenBank/DDBJ databases">
        <title>Genomes sequencing and comparative genomics of infectious freshwater microsporidia, Cucumispora dikerogammari and Thelohania contejeani.</title>
        <authorList>
            <person name="Cormier A."/>
            <person name="Giraud I."/>
            <person name="Wattier R."/>
            <person name="Teixeira M."/>
            <person name="Grandjean F."/>
            <person name="Rigaud T."/>
            <person name="Cordaux R."/>
        </authorList>
    </citation>
    <scope>NUCLEOTIDE SEQUENCE [LARGE SCALE GENOMIC DNA]</scope>
    <source>
        <strain evidence="5">T1</strain>
        <tissue evidence="5">Spores</tissue>
    </source>
</reference>
<dbReference type="Pfam" id="PF01193">
    <property type="entry name" value="RNA_pol_L"/>
    <property type="match status" value="1"/>
</dbReference>
<proteinExistence type="inferred from homology"/>
<dbReference type="HAMAP" id="MF_00320">
    <property type="entry name" value="RNApol_arch_Rpo3"/>
    <property type="match status" value="1"/>
</dbReference>
<dbReference type="Proteomes" id="UP001516464">
    <property type="component" value="Unassembled WGS sequence"/>
</dbReference>
<dbReference type="Pfam" id="PF01000">
    <property type="entry name" value="RNA_pol_A_bac"/>
    <property type="match status" value="1"/>
</dbReference>
<protein>
    <submittedName>
        <fullName evidence="5">DNA-directed RNA polymerase II subunit RPB3</fullName>
    </submittedName>
</protein>
<evidence type="ECO:0000256" key="2">
    <source>
        <dbReference type="ARBA" id="ARBA00023163"/>
    </source>
</evidence>
<sequence length="224" mass="25284">MTHYNTKPITLNIVDISSDYIQIKIENIGLGLANGLRRIFMAETPILAIDWVQIQKNSTILNDEFIIHRLGLIPLPSDEYIDKLTTPWNCSCINFCQQCTIEITLNVKCCEAKGKPHLITTADLKSPVVEILPLLEKPITIVKLNRGQELSFKAYAVKGIGKNHAKWNPTINIDFNQSPSKQLKTTFYYNIESSGALKPENIILVGLKTLKQKLILLLNQLNKD</sequence>
<keyword evidence="6" id="KW-1185">Reference proteome</keyword>
<organism evidence="5 6">
    <name type="scientific">Astathelohania contejeani</name>
    <dbReference type="NCBI Taxonomy" id="164912"/>
    <lineage>
        <taxon>Eukaryota</taxon>
        <taxon>Fungi</taxon>
        <taxon>Fungi incertae sedis</taxon>
        <taxon>Microsporidia</taxon>
        <taxon>Astathelohaniidae</taxon>
        <taxon>Astathelohania</taxon>
    </lineage>
</organism>
<dbReference type="InterPro" id="IPR011263">
    <property type="entry name" value="DNA-dir_RNA_pol_RpoA/D/Rpb3"/>
</dbReference>
<evidence type="ECO:0000256" key="1">
    <source>
        <dbReference type="ARBA" id="ARBA00022478"/>
    </source>
</evidence>
<evidence type="ECO:0000259" key="4">
    <source>
        <dbReference type="SMART" id="SM00662"/>
    </source>
</evidence>
<name>A0ABQ7HVL4_9MICR</name>
<evidence type="ECO:0000313" key="5">
    <source>
        <dbReference type="EMBL" id="KAF7678780.1"/>
    </source>
</evidence>
<comment type="caution">
    <text evidence="5">The sequence shown here is derived from an EMBL/GenBank/DDBJ whole genome shotgun (WGS) entry which is preliminary data.</text>
</comment>
<accession>A0ABQ7HVL4</accession>
<dbReference type="SUPFAM" id="SSF55257">
    <property type="entry name" value="RBP11-like subunits of RNA polymerase"/>
    <property type="match status" value="1"/>
</dbReference>
<dbReference type="Gene3D" id="3.30.1360.10">
    <property type="entry name" value="RNA polymerase, RBP11-like subunit"/>
    <property type="match status" value="2"/>
</dbReference>